<accession>F4XWX3</accession>
<reference evidence="3" key="1">
    <citation type="journal article" date="2011" name="Proc. Natl. Acad. Sci. U.S.A.">
        <title>Genomic insights into the physiology and ecology of the marine filamentous cyanobacterium Lyngbya majuscula.</title>
        <authorList>
            <person name="Jones A.C."/>
            <person name="Monroe E.A."/>
            <person name="Podell S."/>
            <person name="Hess W.R."/>
            <person name="Klages S."/>
            <person name="Esquenazi E."/>
            <person name="Niessen S."/>
            <person name="Hoover H."/>
            <person name="Rothmann M."/>
            <person name="Lasken R.S."/>
            <person name="Yates J.R.III."/>
            <person name="Reinhardt R."/>
            <person name="Kube M."/>
            <person name="Burkart M.D."/>
            <person name="Allen E.E."/>
            <person name="Dorrestein P.C."/>
            <person name="Gerwick W.H."/>
            <person name="Gerwick L."/>
        </authorList>
    </citation>
    <scope>NUCLEOTIDE SEQUENCE [LARGE SCALE GENOMIC DNA]</scope>
    <source>
        <strain evidence="3">3L</strain>
    </source>
</reference>
<protein>
    <submittedName>
        <fullName evidence="2">Putative peptidoglycan-binding domain-containing protein</fullName>
    </submittedName>
</protein>
<name>F4XWX3_9CYAN</name>
<dbReference type="Proteomes" id="UP000003959">
    <property type="component" value="Unassembled WGS sequence"/>
</dbReference>
<gene>
    <name evidence="2" type="ORF">LYNGBM3L_46220</name>
</gene>
<proteinExistence type="predicted"/>
<dbReference type="EMBL" id="GL890945">
    <property type="protein sequence ID" value="EGJ30858.1"/>
    <property type="molecule type" value="Genomic_DNA"/>
</dbReference>
<evidence type="ECO:0000313" key="2">
    <source>
        <dbReference type="EMBL" id="EGJ30858.1"/>
    </source>
</evidence>
<organism evidence="2 3">
    <name type="scientific">Moorena producens 3L</name>
    <dbReference type="NCBI Taxonomy" id="489825"/>
    <lineage>
        <taxon>Bacteria</taxon>
        <taxon>Bacillati</taxon>
        <taxon>Cyanobacteriota</taxon>
        <taxon>Cyanophyceae</taxon>
        <taxon>Coleofasciculales</taxon>
        <taxon>Coleofasciculaceae</taxon>
        <taxon>Moorena</taxon>
    </lineage>
</organism>
<dbReference type="HOGENOM" id="CLU_1832897_0_0_3"/>
<feature type="domain" description="Peptidoglycan binding-like" evidence="1">
    <location>
        <begin position="74"/>
        <end position="133"/>
    </location>
</feature>
<dbReference type="eggNOG" id="COG3409">
    <property type="taxonomic scope" value="Bacteria"/>
</dbReference>
<dbReference type="OrthoDB" id="511527at2"/>
<sequence length="140" mass="15190">MPNSLAISLTLSTLLYGLSIYTLASQEALITSLSVKVLAPILNSKKSTLKSPESDICQEVTALENAPTLRPGQQGDKVRILQKLLLKKYGYRQKQVPLDGTYNDGTVAAIKKFQLKNSLSADGIVGPQTWKLLVEQSGCL</sequence>
<evidence type="ECO:0000259" key="1">
    <source>
        <dbReference type="Pfam" id="PF01471"/>
    </source>
</evidence>
<dbReference type="SUPFAM" id="SSF47090">
    <property type="entry name" value="PGBD-like"/>
    <property type="match status" value="1"/>
</dbReference>
<dbReference type="AlphaFoldDB" id="F4XWX3"/>
<dbReference type="InterPro" id="IPR002477">
    <property type="entry name" value="Peptidoglycan-bd-like"/>
</dbReference>
<dbReference type="InterPro" id="IPR036366">
    <property type="entry name" value="PGBDSf"/>
</dbReference>
<dbReference type="Pfam" id="PF01471">
    <property type="entry name" value="PG_binding_1"/>
    <property type="match status" value="1"/>
</dbReference>
<dbReference type="RefSeq" id="WP_009148841.1">
    <property type="nucleotide sequence ID" value="NZ_GL890945.1"/>
</dbReference>
<keyword evidence="3" id="KW-1185">Reference proteome</keyword>
<evidence type="ECO:0000313" key="3">
    <source>
        <dbReference type="Proteomes" id="UP000003959"/>
    </source>
</evidence>
<dbReference type="InterPro" id="IPR036365">
    <property type="entry name" value="PGBD-like_sf"/>
</dbReference>
<dbReference type="Gene3D" id="1.10.101.10">
    <property type="entry name" value="PGBD-like superfamily/PGBD"/>
    <property type="match status" value="1"/>
</dbReference>